<dbReference type="EMBL" id="JADCNM010000010">
    <property type="protein sequence ID" value="KAG0464608.1"/>
    <property type="molecule type" value="Genomic_DNA"/>
</dbReference>
<accession>A0A835Q4K8</accession>
<name>A0A835Q4K8_VANPL</name>
<evidence type="ECO:0000313" key="1">
    <source>
        <dbReference type="EMBL" id="KAG0464608.1"/>
    </source>
</evidence>
<dbReference type="OrthoDB" id="1743994at2759"/>
<dbReference type="Proteomes" id="UP000639772">
    <property type="component" value="Chromosome 10"/>
</dbReference>
<comment type="caution">
    <text evidence="1">The sequence shown here is derived from an EMBL/GenBank/DDBJ whole genome shotgun (WGS) entry which is preliminary data.</text>
</comment>
<gene>
    <name evidence="1" type="ORF">HPP92_018772</name>
</gene>
<evidence type="ECO:0000313" key="2">
    <source>
        <dbReference type="Proteomes" id="UP000639772"/>
    </source>
</evidence>
<protein>
    <submittedName>
        <fullName evidence="1">Uncharacterized protein</fullName>
    </submittedName>
</protein>
<reference evidence="1 2" key="1">
    <citation type="journal article" date="2020" name="Nat. Food">
        <title>A phased Vanilla planifolia genome enables genetic improvement of flavour and production.</title>
        <authorList>
            <person name="Hasing T."/>
            <person name="Tang H."/>
            <person name="Brym M."/>
            <person name="Khazi F."/>
            <person name="Huang T."/>
            <person name="Chambers A.H."/>
        </authorList>
    </citation>
    <scope>NUCLEOTIDE SEQUENCE [LARGE SCALE GENOMIC DNA]</scope>
    <source>
        <tissue evidence="1">Leaf</tissue>
    </source>
</reference>
<sequence>MGVNSTRRKRSLIGRRRTTGIYIGSPLLRDLRRLLHRSCSFELWEADGPNGGKKKPVKQVTGRHNDTELHLAASVVMRRCNRF</sequence>
<proteinExistence type="predicted"/>
<dbReference type="AlphaFoldDB" id="A0A835Q4K8"/>
<organism evidence="1 2">
    <name type="scientific">Vanilla planifolia</name>
    <name type="common">Vanilla</name>
    <dbReference type="NCBI Taxonomy" id="51239"/>
    <lineage>
        <taxon>Eukaryota</taxon>
        <taxon>Viridiplantae</taxon>
        <taxon>Streptophyta</taxon>
        <taxon>Embryophyta</taxon>
        <taxon>Tracheophyta</taxon>
        <taxon>Spermatophyta</taxon>
        <taxon>Magnoliopsida</taxon>
        <taxon>Liliopsida</taxon>
        <taxon>Asparagales</taxon>
        <taxon>Orchidaceae</taxon>
        <taxon>Vanilloideae</taxon>
        <taxon>Vanilleae</taxon>
        <taxon>Vanilla</taxon>
    </lineage>
</organism>